<evidence type="ECO:0000313" key="2">
    <source>
        <dbReference type="EMBL" id="PCC37787.1"/>
    </source>
</evidence>
<sequence>MPHALDSPRVPGALAKEALPFRGVALAWVITGGLVAAVTGPLGLDHGSWSAAFQVLVGGVLQAGLGVAQSALAGRPISRRVLAAELLTWNLGCLAVIAGTVLAAPLIVDAGGLLLVVAMAFMIRAVGRGAKGPAWALWTYRAFLVLAFVSIPIGLFLAHTRAG</sequence>
<keyword evidence="1" id="KW-1133">Transmembrane helix</keyword>
<feature type="transmembrane region" description="Helical" evidence="1">
    <location>
        <begin position="51"/>
        <end position="74"/>
    </location>
</feature>
<keyword evidence="3" id="KW-1185">Reference proteome</keyword>
<keyword evidence="1" id="KW-0812">Transmembrane</keyword>
<comment type="caution">
    <text evidence="2">The sequence shown here is derived from an EMBL/GenBank/DDBJ whole genome shotgun (WGS) entry which is preliminary data.</text>
</comment>
<keyword evidence="1" id="KW-0472">Membrane</keyword>
<reference evidence="2 3" key="1">
    <citation type="journal article" date="2017" name="Elife">
        <title>Extensive horizontal gene transfer in cheese-associated bacteria.</title>
        <authorList>
            <person name="Bonham K.S."/>
            <person name="Wolfe B.E."/>
            <person name="Dutton R.J."/>
        </authorList>
    </citation>
    <scope>NUCLEOTIDE SEQUENCE [LARGE SCALE GENOMIC DNA]</scope>
    <source>
        <strain evidence="2 3">341_9</strain>
    </source>
</reference>
<accession>A0A2A3YES6</accession>
<dbReference type="EMBL" id="NRGR01000040">
    <property type="protein sequence ID" value="PCC37787.1"/>
    <property type="molecule type" value="Genomic_DNA"/>
</dbReference>
<dbReference type="AlphaFoldDB" id="A0A2A3YES6"/>
<proteinExistence type="predicted"/>
<dbReference type="Proteomes" id="UP000218598">
    <property type="component" value="Unassembled WGS sequence"/>
</dbReference>
<evidence type="ECO:0000313" key="3">
    <source>
        <dbReference type="Proteomes" id="UP000218598"/>
    </source>
</evidence>
<organism evidence="2 3">
    <name type="scientific">Brachybacterium alimentarium</name>
    <dbReference type="NCBI Taxonomy" id="47845"/>
    <lineage>
        <taxon>Bacteria</taxon>
        <taxon>Bacillati</taxon>
        <taxon>Actinomycetota</taxon>
        <taxon>Actinomycetes</taxon>
        <taxon>Micrococcales</taxon>
        <taxon>Dermabacteraceae</taxon>
        <taxon>Brachybacterium</taxon>
    </lineage>
</organism>
<protein>
    <recommendedName>
        <fullName evidence="4">DUF3429 domain-containing protein</fullName>
    </recommendedName>
</protein>
<evidence type="ECO:0008006" key="4">
    <source>
        <dbReference type="Google" id="ProtNLM"/>
    </source>
</evidence>
<name>A0A2A3YES6_9MICO</name>
<gene>
    <name evidence="2" type="ORF">CIK66_17700</name>
</gene>
<feature type="transmembrane region" description="Helical" evidence="1">
    <location>
        <begin position="138"/>
        <end position="158"/>
    </location>
</feature>
<dbReference type="RefSeq" id="WP_096197911.1">
    <property type="nucleotide sequence ID" value="NZ_BAAAIQ010000006.1"/>
</dbReference>
<dbReference type="OrthoDB" id="4870475at2"/>
<feature type="transmembrane region" description="Helical" evidence="1">
    <location>
        <begin position="86"/>
        <end position="104"/>
    </location>
</feature>
<feature type="transmembrane region" description="Helical" evidence="1">
    <location>
        <begin position="21"/>
        <end position="39"/>
    </location>
</feature>
<evidence type="ECO:0000256" key="1">
    <source>
        <dbReference type="SAM" id="Phobius"/>
    </source>
</evidence>